<sequence>MQDLRVVIVGAGCFGLSTAYHLLTRGYTNVTVLDRSSVLPAPDASSNDINRVVRTSYSDKFYTELALEAIAKWKNRQFWADTYHESGVLVLGYAKDPSSGRAEDEGQRKGDEAAPEADLTYTDQSFLNDLEIGCNLVPLPDPASIRLALPPDVCTGTFGDDGASRPMKGYINRDCGWADAGQGIRILLSEVNRLGAKIHSGKPVSSIRQENGIATGISCLDGSVYDADLVIIAAGSWTPSAFPDLNLEGKGLATGQSVAMIQLTEEEAELYRDTPVILDFATGFYSFPPTAKNVLKLAIHGPGLIHKTNGGISTPRTILSEPDNGWAIPKESLRELRNGLRKVYPDLARKPFLSTRLCWYHDAPDGDWIIGRHPAAHNLVLATAGSGHAYKFLPVIGRLVADLIEDKLEPALLEKFSLNRLRGRPDPSRSGDTIELDLNQLCSLTDLDAPGGA</sequence>
<dbReference type="SUPFAM" id="SSF54373">
    <property type="entry name" value="FAD-linked reductases, C-terminal domain"/>
    <property type="match status" value="1"/>
</dbReference>
<reference evidence="8" key="1">
    <citation type="submission" date="2020-11" db="EMBL/GenBank/DDBJ databases">
        <authorList>
            <consortium name="DOE Joint Genome Institute"/>
            <person name="Ahrendt S."/>
            <person name="Riley R."/>
            <person name="Andreopoulos W."/>
            <person name="Labutti K."/>
            <person name="Pangilinan J."/>
            <person name="Ruiz-Duenas F.J."/>
            <person name="Barrasa J.M."/>
            <person name="Sanchez-Garcia M."/>
            <person name="Camarero S."/>
            <person name="Miyauchi S."/>
            <person name="Serrano A."/>
            <person name="Linde D."/>
            <person name="Babiker R."/>
            <person name="Drula E."/>
            <person name="Ayuso-Fernandez I."/>
            <person name="Pacheco R."/>
            <person name="Padilla G."/>
            <person name="Ferreira P."/>
            <person name="Barriuso J."/>
            <person name="Kellner H."/>
            <person name="Castanera R."/>
            <person name="Alfaro M."/>
            <person name="Ramirez L."/>
            <person name="Pisabarro A.G."/>
            <person name="Kuo A."/>
            <person name="Tritt A."/>
            <person name="Lipzen A."/>
            <person name="He G."/>
            <person name="Yan M."/>
            <person name="Ng V."/>
            <person name="Cullen D."/>
            <person name="Martin F."/>
            <person name="Rosso M.-N."/>
            <person name="Henrissat B."/>
            <person name="Hibbett D."/>
            <person name="Martinez A.T."/>
            <person name="Grigoriev I.V."/>
        </authorList>
    </citation>
    <scope>NUCLEOTIDE SEQUENCE</scope>
    <source>
        <strain evidence="8">MF-IS2</strain>
    </source>
</reference>
<dbReference type="Pfam" id="PF01266">
    <property type="entry name" value="DAO"/>
    <property type="match status" value="1"/>
</dbReference>
<evidence type="ECO:0000256" key="4">
    <source>
        <dbReference type="ARBA" id="ARBA00022827"/>
    </source>
</evidence>
<dbReference type="GO" id="GO:0050660">
    <property type="term" value="F:flavin adenine dinucleotide binding"/>
    <property type="evidence" value="ECO:0007669"/>
    <property type="project" value="InterPro"/>
</dbReference>
<dbReference type="PANTHER" id="PTHR10961">
    <property type="entry name" value="PEROXISOMAL SARCOSINE OXIDASE"/>
    <property type="match status" value="1"/>
</dbReference>
<dbReference type="GO" id="GO:0004657">
    <property type="term" value="F:proline dehydrogenase activity"/>
    <property type="evidence" value="ECO:0007669"/>
    <property type="project" value="TreeGrafter"/>
</dbReference>
<dbReference type="AlphaFoldDB" id="A0A9P5XJH0"/>
<evidence type="ECO:0000256" key="1">
    <source>
        <dbReference type="ARBA" id="ARBA00001974"/>
    </source>
</evidence>
<evidence type="ECO:0000313" key="9">
    <source>
        <dbReference type="Proteomes" id="UP000807342"/>
    </source>
</evidence>
<dbReference type="InterPro" id="IPR036188">
    <property type="entry name" value="FAD/NAD-bd_sf"/>
</dbReference>
<keyword evidence="3" id="KW-0285">Flavoprotein</keyword>
<dbReference type="Gene3D" id="3.30.9.10">
    <property type="entry name" value="D-Amino Acid Oxidase, subunit A, domain 2"/>
    <property type="match status" value="1"/>
</dbReference>
<protein>
    <submittedName>
        <fullName evidence="8">FAD dependent oxidoreductase</fullName>
    </submittedName>
</protein>
<dbReference type="Proteomes" id="UP000807342">
    <property type="component" value="Unassembled WGS sequence"/>
</dbReference>
<evidence type="ECO:0000256" key="3">
    <source>
        <dbReference type="ARBA" id="ARBA00022630"/>
    </source>
</evidence>
<feature type="domain" description="FAD dependent oxidoreductase" evidence="7">
    <location>
        <begin position="5"/>
        <end position="403"/>
    </location>
</feature>
<name>A0A9P5XJH0_9AGAR</name>
<gene>
    <name evidence="8" type="ORF">P691DRAFT_796687</name>
</gene>
<evidence type="ECO:0000259" key="7">
    <source>
        <dbReference type="Pfam" id="PF01266"/>
    </source>
</evidence>
<dbReference type="SUPFAM" id="SSF51905">
    <property type="entry name" value="FAD/NAD(P)-binding domain"/>
    <property type="match status" value="1"/>
</dbReference>
<evidence type="ECO:0000256" key="5">
    <source>
        <dbReference type="ARBA" id="ARBA00023002"/>
    </source>
</evidence>
<keyword evidence="9" id="KW-1185">Reference proteome</keyword>
<dbReference type="EMBL" id="MU151084">
    <property type="protein sequence ID" value="KAF9451499.1"/>
    <property type="molecule type" value="Genomic_DNA"/>
</dbReference>
<feature type="compositionally biased region" description="Basic and acidic residues" evidence="6">
    <location>
        <begin position="101"/>
        <end position="112"/>
    </location>
</feature>
<accession>A0A9P5XJH0</accession>
<comment type="similarity">
    <text evidence="2">Belongs to the MSOX/MTOX family.</text>
</comment>
<keyword evidence="4" id="KW-0274">FAD</keyword>
<comment type="cofactor">
    <cofactor evidence="1">
        <name>FAD</name>
        <dbReference type="ChEBI" id="CHEBI:57692"/>
    </cofactor>
</comment>
<dbReference type="GO" id="GO:0008115">
    <property type="term" value="F:sarcosine oxidase activity"/>
    <property type="evidence" value="ECO:0007669"/>
    <property type="project" value="TreeGrafter"/>
</dbReference>
<organism evidence="8 9">
    <name type="scientific">Macrolepiota fuliginosa MF-IS2</name>
    <dbReference type="NCBI Taxonomy" id="1400762"/>
    <lineage>
        <taxon>Eukaryota</taxon>
        <taxon>Fungi</taxon>
        <taxon>Dikarya</taxon>
        <taxon>Basidiomycota</taxon>
        <taxon>Agaricomycotina</taxon>
        <taxon>Agaricomycetes</taxon>
        <taxon>Agaricomycetidae</taxon>
        <taxon>Agaricales</taxon>
        <taxon>Agaricineae</taxon>
        <taxon>Agaricaceae</taxon>
        <taxon>Macrolepiota</taxon>
    </lineage>
</organism>
<comment type="caution">
    <text evidence="8">The sequence shown here is derived from an EMBL/GenBank/DDBJ whole genome shotgun (WGS) entry which is preliminary data.</text>
</comment>
<evidence type="ECO:0000313" key="8">
    <source>
        <dbReference type="EMBL" id="KAF9451499.1"/>
    </source>
</evidence>
<proteinExistence type="inferred from homology"/>
<evidence type="ECO:0000256" key="2">
    <source>
        <dbReference type="ARBA" id="ARBA00010989"/>
    </source>
</evidence>
<dbReference type="InterPro" id="IPR006076">
    <property type="entry name" value="FAD-dep_OxRdtase"/>
</dbReference>
<dbReference type="OrthoDB" id="2219495at2759"/>
<dbReference type="PANTHER" id="PTHR10961:SF46">
    <property type="entry name" value="PEROXISOMAL SARCOSINE OXIDASE"/>
    <property type="match status" value="1"/>
</dbReference>
<feature type="region of interest" description="Disordered" evidence="6">
    <location>
        <begin position="98"/>
        <end position="118"/>
    </location>
</feature>
<keyword evidence="5" id="KW-0560">Oxidoreductase</keyword>
<dbReference type="Gene3D" id="3.50.50.60">
    <property type="entry name" value="FAD/NAD(P)-binding domain"/>
    <property type="match status" value="1"/>
</dbReference>
<evidence type="ECO:0000256" key="6">
    <source>
        <dbReference type="SAM" id="MobiDB-lite"/>
    </source>
</evidence>
<dbReference type="InterPro" id="IPR045170">
    <property type="entry name" value="MTOX"/>
</dbReference>
<dbReference type="GO" id="GO:0050031">
    <property type="term" value="F:L-pipecolate oxidase activity"/>
    <property type="evidence" value="ECO:0007669"/>
    <property type="project" value="TreeGrafter"/>
</dbReference>